<gene>
    <name evidence="1" type="ORF">NM688_g8202</name>
</gene>
<sequence>MFTFTRKKGEESKFTKALERMAERRGLKRRRSGRAQSVPPRQTTILPESSFNTGNGTDNSRPMVSRGRSASCTALDWFSGDMTWQDVEASGYLTRSGSYRSVEHEGPVLDVRHDCVKTASPTVVHQSRPHAIAPLSAELVAEGASSLTAGRSAPPPTPVTSLNYNATSGATVDDDRIDALAEVARRRRLSKPLITVDIPEGSLSPPAEIYQTIWGKL</sequence>
<protein>
    <submittedName>
        <fullName evidence="1">Uncharacterized protein</fullName>
    </submittedName>
</protein>
<dbReference type="EMBL" id="JANHOG010002129">
    <property type="protein sequence ID" value="KAJ3526893.1"/>
    <property type="molecule type" value="Genomic_DNA"/>
</dbReference>
<proteinExistence type="predicted"/>
<dbReference type="Proteomes" id="UP001148662">
    <property type="component" value="Unassembled WGS sequence"/>
</dbReference>
<name>A0ACC1RW70_9APHY</name>
<reference evidence="1" key="1">
    <citation type="submission" date="2022-07" db="EMBL/GenBank/DDBJ databases">
        <title>Genome Sequence of Phlebia brevispora.</title>
        <authorList>
            <person name="Buettner E."/>
        </authorList>
    </citation>
    <scope>NUCLEOTIDE SEQUENCE</scope>
    <source>
        <strain evidence="1">MPL23</strain>
    </source>
</reference>
<accession>A0ACC1RW70</accession>
<keyword evidence="2" id="KW-1185">Reference proteome</keyword>
<evidence type="ECO:0000313" key="1">
    <source>
        <dbReference type="EMBL" id="KAJ3526893.1"/>
    </source>
</evidence>
<comment type="caution">
    <text evidence="1">The sequence shown here is derived from an EMBL/GenBank/DDBJ whole genome shotgun (WGS) entry which is preliminary data.</text>
</comment>
<organism evidence="1 2">
    <name type="scientific">Phlebia brevispora</name>
    <dbReference type="NCBI Taxonomy" id="194682"/>
    <lineage>
        <taxon>Eukaryota</taxon>
        <taxon>Fungi</taxon>
        <taxon>Dikarya</taxon>
        <taxon>Basidiomycota</taxon>
        <taxon>Agaricomycotina</taxon>
        <taxon>Agaricomycetes</taxon>
        <taxon>Polyporales</taxon>
        <taxon>Meruliaceae</taxon>
        <taxon>Phlebia</taxon>
    </lineage>
</organism>
<evidence type="ECO:0000313" key="2">
    <source>
        <dbReference type="Proteomes" id="UP001148662"/>
    </source>
</evidence>